<dbReference type="Proteomes" id="UP000297609">
    <property type="component" value="Unassembled WGS sequence"/>
</dbReference>
<dbReference type="InterPro" id="IPR011043">
    <property type="entry name" value="Gal_Oxase/kelch_b-propeller"/>
</dbReference>
<dbReference type="EMBL" id="RQGG01000051">
    <property type="protein sequence ID" value="TGL46836.1"/>
    <property type="molecule type" value="Genomic_DNA"/>
</dbReference>
<organism evidence="1 2">
    <name type="scientific">Leptospira kemamanensis</name>
    <dbReference type="NCBI Taxonomy" id="2484942"/>
    <lineage>
        <taxon>Bacteria</taxon>
        <taxon>Pseudomonadati</taxon>
        <taxon>Spirochaetota</taxon>
        <taxon>Spirochaetia</taxon>
        <taxon>Leptospirales</taxon>
        <taxon>Leptospiraceae</taxon>
        <taxon>Leptospira</taxon>
    </lineage>
</organism>
<comment type="caution">
    <text evidence="1">The sequence shown here is derived from an EMBL/GenBank/DDBJ whole genome shotgun (WGS) entry which is preliminary data.</text>
</comment>
<accession>A0A4V3JPS0</accession>
<name>A0A4V3JPS0_9LEPT</name>
<dbReference type="OrthoDB" id="345339at2"/>
<dbReference type="InterPro" id="IPR015943">
    <property type="entry name" value="WD40/YVTN_repeat-like_dom_sf"/>
</dbReference>
<dbReference type="Gene3D" id="2.130.10.10">
    <property type="entry name" value="YVTN repeat-like/Quinoprotein amine dehydrogenase"/>
    <property type="match status" value="1"/>
</dbReference>
<dbReference type="AlphaFoldDB" id="A0A4V3JPS0"/>
<reference evidence="1" key="1">
    <citation type="journal article" date="2019" name="PLoS Negl. Trop. Dis.">
        <title>Revisiting the worldwide diversity of Leptospira species in the environment.</title>
        <authorList>
            <person name="Vincent A.T."/>
            <person name="Schiettekatte O."/>
            <person name="Bourhy P."/>
            <person name="Veyrier F.J."/>
            <person name="Picardeau M."/>
        </authorList>
    </citation>
    <scope>NUCLEOTIDE SEQUENCE [LARGE SCALE GENOMIC DNA]</scope>
    <source>
        <strain evidence="1">201702454</strain>
    </source>
</reference>
<gene>
    <name evidence="1" type="ORF">EHQ59_17560</name>
</gene>
<dbReference type="RefSeq" id="WP_135621259.1">
    <property type="nucleotide sequence ID" value="NZ_RQGG01000051.1"/>
</dbReference>
<evidence type="ECO:0000313" key="1">
    <source>
        <dbReference type="EMBL" id="TGL46836.1"/>
    </source>
</evidence>
<proteinExistence type="predicted"/>
<sequence>MFRASIAIILFLSLSNCSPRNVSNFCDADSDVFLNELLFRLTTEDKSSHCGYKLTIPNSPICGRSYDVTHLPENWEDVKKEVESQFALGSSGPETLVQYSPDSVSAAISSGYPAFQSALSAPNGKVYLLPYNSPNIVSIDPNNRSYALSTSVPGLVDFIGGILGPQGKIYLAPHQNNDFFEFNTANESMTTIGNVTMGGASYNGGIFAPNGKIYFTPGNESIIRYYDLNTKTIGQVSTPVSGGIFSNAVLTPEGKIYFIPHDATNIHILDTKDDSVTVHPSAIGGSGGYFSGVYAPNGKIYIIPYNAATLYVLDTKNNDTLTSLGNIPASTTGMFNGAILSPNGKIYLIPYNYANFASIDTRNDQLSILMANPATNSYRGGAIGRGGEIYLSPHNVNRFDLLDTHSNGSFCDSIKLSPYWNKF</sequence>
<dbReference type="InterPro" id="IPR051200">
    <property type="entry name" value="Host-pathogen_enzymatic-act"/>
</dbReference>
<dbReference type="PANTHER" id="PTHR47197:SF3">
    <property type="entry name" value="DIHYDRO-HEME D1 DEHYDROGENASE"/>
    <property type="match status" value="1"/>
</dbReference>
<dbReference type="PANTHER" id="PTHR47197">
    <property type="entry name" value="PROTEIN NIRF"/>
    <property type="match status" value="1"/>
</dbReference>
<keyword evidence="2" id="KW-1185">Reference proteome</keyword>
<dbReference type="SUPFAM" id="SSF50965">
    <property type="entry name" value="Galactose oxidase, central domain"/>
    <property type="match status" value="1"/>
</dbReference>
<protein>
    <submittedName>
        <fullName evidence="1">Uncharacterized protein</fullName>
    </submittedName>
</protein>
<evidence type="ECO:0000313" key="2">
    <source>
        <dbReference type="Proteomes" id="UP000297609"/>
    </source>
</evidence>